<gene>
    <name evidence="2" type="ORF">CRE_06360</name>
</gene>
<reference evidence="2" key="1">
    <citation type="submission" date="2007-07" db="EMBL/GenBank/DDBJ databases">
        <title>PCAP assembly of the Caenorhabditis remanei genome.</title>
        <authorList>
            <consortium name="The Caenorhabditis remanei Sequencing Consortium"/>
            <person name="Wilson R.K."/>
        </authorList>
    </citation>
    <scope>NUCLEOTIDE SEQUENCE [LARGE SCALE GENOMIC DNA]</scope>
    <source>
        <strain evidence="2">PB4641</strain>
    </source>
</reference>
<feature type="signal peptide" evidence="1">
    <location>
        <begin position="1"/>
        <end position="17"/>
    </location>
</feature>
<feature type="chain" id="PRO_5003174075" evidence="1">
    <location>
        <begin position="18"/>
        <end position="147"/>
    </location>
</feature>
<dbReference type="EMBL" id="DS268421">
    <property type="protein sequence ID" value="EFO88987.1"/>
    <property type="molecule type" value="Genomic_DNA"/>
</dbReference>
<keyword evidence="1" id="KW-0732">Signal</keyword>
<proteinExistence type="predicted"/>
<dbReference type="Proteomes" id="UP000008281">
    <property type="component" value="Unassembled WGS sequence"/>
</dbReference>
<evidence type="ECO:0000256" key="1">
    <source>
        <dbReference type="SAM" id="SignalP"/>
    </source>
</evidence>
<protein>
    <submittedName>
        <fullName evidence="2">Uncharacterized protein</fullName>
    </submittedName>
</protein>
<dbReference type="AlphaFoldDB" id="E3M1Q0"/>
<dbReference type="eggNOG" id="ENOG502TJ5M">
    <property type="taxonomic scope" value="Eukaryota"/>
</dbReference>
<name>E3M1Q0_CAERE</name>
<dbReference type="FunCoup" id="E3M1Q0">
    <property type="interactions" value="628"/>
</dbReference>
<accession>E3M1Q0</accession>
<keyword evidence="3" id="KW-1185">Reference proteome</keyword>
<evidence type="ECO:0000313" key="3">
    <source>
        <dbReference type="Proteomes" id="UP000008281"/>
    </source>
</evidence>
<evidence type="ECO:0000313" key="2">
    <source>
        <dbReference type="EMBL" id="EFO88987.1"/>
    </source>
</evidence>
<dbReference type="OrthoDB" id="5845299at2759"/>
<organism evidence="3">
    <name type="scientific">Caenorhabditis remanei</name>
    <name type="common">Caenorhabditis vulgaris</name>
    <dbReference type="NCBI Taxonomy" id="31234"/>
    <lineage>
        <taxon>Eukaryota</taxon>
        <taxon>Metazoa</taxon>
        <taxon>Ecdysozoa</taxon>
        <taxon>Nematoda</taxon>
        <taxon>Chromadorea</taxon>
        <taxon>Rhabditida</taxon>
        <taxon>Rhabditina</taxon>
        <taxon>Rhabditomorpha</taxon>
        <taxon>Rhabditoidea</taxon>
        <taxon>Rhabditidae</taxon>
        <taxon>Peloderinae</taxon>
        <taxon>Caenorhabditis</taxon>
    </lineage>
</organism>
<sequence length="147" mass="17545">MRLPIFLLLLFCTTVLCRPRLSGCNHHRRHQRSEWARTVLSNHLHAFEGAIKSGNKALFVRLFKLKDGRFKYKEFSECRFYLTANDTAELQTEMERFKDYRFKIVKAGYYPSNTRIYGYYQLLSKIGFSDNEQQYRVVIEHVSFDTL</sequence>
<dbReference type="HOGENOM" id="CLU_1898041_0_0_1"/>
<dbReference type="InParanoid" id="E3M1Q0"/>